<dbReference type="InterPro" id="IPR004682">
    <property type="entry name" value="TRAP_DctP"/>
</dbReference>
<evidence type="ECO:0000313" key="4">
    <source>
        <dbReference type="Proteomes" id="UP000198636"/>
    </source>
</evidence>
<evidence type="ECO:0000256" key="2">
    <source>
        <dbReference type="SAM" id="SignalP"/>
    </source>
</evidence>
<dbReference type="InterPro" id="IPR038404">
    <property type="entry name" value="TRAP_DctP_sf"/>
</dbReference>
<reference evidence="3 4" key="1">
    <citation type="submission" date="2016-10" db="EMBL/GenBank/DDBJ databases">
        <authorList>
            <person name="de Groot N.N."/>
        </authorList>
    </citation>
    <scope>NUCLEOTIDE SEQUENCE [LARGE SCALE GENOMIC DNA]</scope>
    <source>
        <strain evidence="3 4">DSM 18978</strain>
    </source>
</reference>
<dbReference type="PIRSF" id="PIRSF006470">
    <property type="entry name" value="DctB"/>
    <property type="match status" value="1"/>
</dbReference>
<dbReference type="EMBL" id="FMUS01000039">
    <property type="protein sequence ID" value="SCZ07966.1"/>
    <property type="molecule type" value="Genomic_DNA"/>
</dbReference>
<name>A0A1G5L593_9FIRM</name>
<dbReference type="PANTHER" id="PTHR33376">
    <property type="match status" value="1"/>
</dbReference>
<feature type="signal peptide" evidence="2">
    <location>
        <begin position="1"/>
        <end position="27"/>
    </location>
</feature>
<organism evidence="3 4">
    <name type="scientific">Alkaliphilus peptidifermentans DSM 18978</name>
    <dbReference type="NCBI Taxonomy" id="1120976"/>
    <lineage>
        <taxon>Bacteria</taxon>
        <taxon>Bacillati</taxon>
        <taxon>Bacillota</taxon>
        <taxon>Clostridia</taxon>
        <taxon>Peptostreptococcales</taxon>
        <taxon>Natronincolaceae</taxon>
        <taxon>Alkaliphilus</taxon>
    </lineage>
</organism>
<dbReference type="RefSeq" id="WP_091547329.1">
    <property type="nucleotide sequence ID" value="NZ_FMUS01000039.1"/>
</dbReference>
<keyword evidence="1 2" id="KW-0732">Signal</keyword>
<keyword evidence="3" id="KW-0675">Receptor</keyword>
<dbReference type="GO" id="GO:0055085">
    <property type="term" value="P:transmembrane transport"/>
    <property type="evidence" value="ECO:0007669"/>
    <property type="project" value="InterPro"/>
</dbReference>
<evidence type="ECO:0000313" key="3">
    <source>
        <dbReference type="EMBL" id="SCZ07966.1"/>
    </source>
</evidence>
<gene>
    <name evidence="3" type="ORF">SAMN03080606_04073</name>
</gene>
<sequence length="329" mass="36423">MKRKLALVVTVVLVLGLLAGCSGETKSDEVYTLKMSTQLNESSPMVQGFNDWADRVKERTNGKVIIEIFPSAQLGSDEDVIEQAIQGVNVAVLTDGGRMANYVNDIGIIGMPYIAANYDELLAITETSVFDEWVDELSKENGIRVLSFNWYDGPRHFLTNKPITTPADLSGVRVRTPGAPVWSESVAAMGATPIAMGWTETYNGVQSRAIDGAEAQHTATYGQRLFEVLSYINKTEHFQLANGIIVGEKWFNTLPEEYQTILVEECRAAAASNARLVEQIADEYEDKMVEEGMTVIEVDKEAFRKAAEAAYDKLGFSDLRNRIYEELGK</sequence>
<dbReference type="GO" id="GO:0030288">
    <property type="term" value="C:outer membrane-bounded periplasmic space"/>
    <property type="evidence" value="ECO:0007669"/>
    <property type="project" value="InterPro"/>
</dbReference>
<evidence type="ECO:0000256" key="1">
    <source>
        <dbReference type="ARBA" id="ARBA00022729"/>
    </source>
</evidence>
<dbReference type="OrthoDB" id="9815946at2"/>
<feature type="chain" id="PRO_5011757908" evidence="2">
    <location>
        <begin position="28"/>
        <end position="329"/>
    </location>
</feature>
<dbReference type="AlphaFoldDB" id="A0A1G5L593"/>
<proteinExistence type="predicted"/>
<keyword evidence="4" id="KW-1185">Reference proteome</keyword>
<dbReference type="PROSITE" id="PS51257">
    <property type="entry name" value="PROKAR_LIPOPROTEIN"/>
    <property type="match status" value="1"/>
</dbReference>
<dbReference type="InterPro" id="IPR018389">
    <property type="entry name" value="DctP_fam"/>
</dbReference>
<dbReference type="Gene3D" id="3.40.190.170">
    <property type="entry name" value="Bacterial extracellular solute-binding protein, family 7"/>
    <property type="match status" value="1"/>
</dbReference>
<accession>A0A1G5L593</accession>
<dbReference type="NCBIfam" id="NF037995">
    <property type="entry name" value="TRAP_S1"/>
    <property type="match status" value="1"/>
</dbReference>
<dbReference type="CDD" id="cd13669">
    <property type="entry name" value="PBP2_TRAP_TM0322_like"/>
    <property type="match status" value="1"/>
</dbReference>
<dbReference type="STRING" id="1120976.SAMN03080606_04073"/>
<protein>
    <submittedName>
        <fullName evidence="3">Tripartite ATP-independent transporter solute receptor, DctP family</fullName>
    </submittedName>
</protein>
<dbReference type="Proteomes" id="UP000198636">
    <property type="component" value="Unassembled WGS sequence"/>
</dbReference>
<dbReference type="Pfam" id="PF03480">
    <property type="entry name" value="DctP"/>
    <property type="match status" value="1"/>
</dbReference>
<dbReference type="PANTHER" id="PTHR33376:SF3">
    <property type="entry name" value="C4-DICARBOXYLATE-BINDING PROTEIN"/>
    <property type="match status" value="1"/>
</dbReference>